<dbReference type="EMBL" id="KI913141">
    <property type="protein sequence ID" value="ETV75244.1"/>
    <property type="molecule type" value="Genomic_DNA"/>
</dbReference>
<dbReference type="OrthoDB" id="124949at2759"/>
<dbReference type="VEuPathDB" id="FungiDB:H257_10436"/>
<evidence type="ECO:0000313" key="1">
    <source>
        <dbReference type="EMBL" id="ETV75244.1"/>
    </source>
</evidence>
<organism evidence="1">
    <name type="scientific">Aphanomyces astaci</name>
    <name type="common">Crayfish plague agent</name>
    <dbReference type="NCBI Taxonomy" id="112090"/>
    <lineage>
        <taxon>Eukaryota</taxon>
        <taxon>Sar</taxon>
        <taxon>Stramenopiles</taxon>
        <taxon>Oomycota</taxon>
        <taxon>Saprolegniomycetes</taxon>
        <taxon>Saprolegniales</taxon>
        <taxon>Verrucalvaceae</taxon>
        <taxon>Aphanomyces</taxon>
    </lineage>
</organism>
<reference evidence="1" key="1">
    <citation type="submission" date="2013-12" db="EMBL/GenBank/DDBJ databases">
        <title>The Genome Sequence of Aphanomyces astaci APO3.</title>
        <authorList>
            <consortium name="The Broad Institute Genomics Platform"/>
            <person name="Russ C."/>
            <person name="Tyler B."/>
            <person name="van West P."/>
            <person name="Dieguez-Uribeondo J."/>
            <person name="Young S.K."/>
            <person name="Zeng Q."/>
            <person name="Gargeya S."/>
            <person name="Fitzgerald M."/>
            <person name="Abouelleil A."/>
            <person name="Alvarado L."/>
            <person name="Chapman S.B."/>
            <person name="Gainer-Dewar J."/>
            <person name="Goldberg J."/>
            <person name="Griggs A."/>
            <person name="Gujja S."/>
            <person name="Hansen M."/>
            <person name="Howarth C."/>
            <person name="Imamovic A."/>
            <person name="Ireland A."/>
            <person name="Larimer J."/>
            <person name="McCowan C."/>
            <person name="Murphy C."/>
            <person name="Pearson M."/>
            <person name="Poon T.W."/>
            <person name="Priest M."/>
            <person name="Roberts A."/>
            <person name="Saif S."/>
            <person name="Shea T."/>
            <person name="Sykes S."/>
            <person name="Wortman J."/>
            <person name="Nusbaum C."/>
            <person name="Birren B."/>
        </authorList>
    </citation>
    <scope>NUCLEOTIDE SEQUENCE [LARGE SCALE GENOMIC DNA]</scope>
    <source>
        <strain evidence="1">APO3</strain>
    </source>
</reference>
<protein>
    <recommendedName>
        <fullName evidence="2">DDE-1 domain-containing protein</fullName>
    </recommendedName>
</protein>
<name>W4G874_APHAT</name>
<evidence type="ECO:0008006" key="2">
    <source>
        <dbReference type="Google" id="ProtNLM"/>
    </source>
</evidence>
<dbReference type="AlphaFoldDB" id="W4G874"/>
<gene>
    <name evidence="1" type="ORF">H257_10436</name>
</gene>
<sequence length="527" mass="59697">MRHWVIPQPYTVKTAILHPAPLTIKAQKLLAASIEHCCALSNQLGRSSSAATINGASSVQSERLSVIQYYDACGMQATLNVFHDSLTVSARETMRKEDMRKDGVPGTQAIIRITALESAIKLGFQEHEFIADQTGVNYEYLPTKTLNTTGDKAMWKYPLFLVMKTAASNVKTIVQENLTLRHGFGKSYHIDRRPGRSTKKVLVLWDDFSAHFTDDVVAYANEINERKTMRRTFQAAITIAGDYRGLDREGVVGLAQTTIVSGFRKCWLVDGVPVDEDAPGGVDDDVVLADGNLPVSSQLVPSYQWLAMSTPVKSRFSEYEDVLILPVAETVASQEEFSRPGFDAKRTQNRFTLLLEGHRIRDDEYMRASGVAEDYSEKSQLLDELSSVYDDWKKRDKLRLEDVTHEAERVETIGATIREEAMQSLGKRKKIDQVDGDAGGGNNGGTLAKMMKMMHDDNNADLEFRKYQYEKDQEEREAVRSREYEERRIERELQAEQLRCDRESQATQLRRYLEMMMNMIASMNKSK</sequence>
<dbReference type="RefSeq" id="XP_009835292.1">
    <property type="nucleotide sequence ID" value="XM_009836990.1"/>
</dbReference>
<accession>W4G874</accession>
<proteinExistence type="predicted"/>
<dbReference type="GeneID" id="20812432"/>